<dbReference type="EMBL" id="WIUZ02000007">
    <property type="protein sequence ID" value="KAF9785427.1"/>
    <property type="molecule type" value="Genomic_DNA"/>
</dbReference>
<reference evidence="1" key="2">
    <citation type="submission" date="2020-11" db="EMBL/GenBank/DDBJ databases">
        <authorList>
            <consortium name="DOE Joint Genome Institute"/>
            <person name="Kuo A."/>
            <person name="Miyauchi S."/>
            <person name="Kiss E."/>
            <person name="Drula E."/>
            <person name="Kohler A."/>
            <person name="Sanchez-Garcia M."/>
            <person name="Andreopoulos B."/>
            <person name="Barry K.W."/>
            <person name="Bonito G."/>
            <person name="Buee M."/>
            <person name="Carver A."/>
            <person name="Chen C."/>
            <person name="Cichocki N."/>
            <person name="Clum A."/>
            <person name="Culley D."/>
            <person name="Crous P.W."/>
            <person name="Fauchery L."/>
            <person name="Girlanda M."/>
            <person name="Hayes R."/>
            <person name="Keri Z."/>
            <person name="Labutti K."/>
            <person name="Lipzen A."/>
            <person name="Lombard V."/>
            <person name="Magnuson J."/>
            <person name="Maillard F."/>
            <person name="Morin E."/>
            <person name="Murat C."/>
            <person name="Nolan M."/>
            <person name="Ohm R."/>
            <person name="Pangilinan J."/>
            <person name="Pereira M."/>
            <person name="Perotto S."/>
            <person name="Peter M."/>
            <person name="Riley R."/>
            <person name="Sitrit Y."/>
            <person name="Stielow B."/>
            <person name="Szollosi G."/>
            <person name="Zifcakova L."/>
            <person name="Stursova M."/>
            <person name="Spatafora J.W."/>
            <person name="Tedersoo L."/>
            <person name="Vaario L.-M."/>
            <person name="Yamada A."/>
            <person name="Yan M."/>
            <person name="Wang P."/>
            <person name="Xu J."/>
            <person name="Bruns T."/>
            <person name="Baldrian P."/>
            <person name="Vilgalys R."/>
            <person name="Henrissat B."/>
            <person name="Grigoriev I.V."/>
            <person name="Hibbett D."/>
            <person name="Nagy L.G."/>
            <person name="Martin F.M."/>
        </authorList>
    </citation>
    <scope>NUCLEOTIDE SEQUENCE</scope>
    <source>
        <strain evidence="1">UH-Tt-Lm1</strain>
    </source>
</reference>
<reference evidence="1" key="1">
    <citation type="journal article" date="2020" name="Nat. Commun.">
        <title>Large-scale genome sequencing of mycorrhizal fungi provides insights into the early evolution of symbiotic traits.</title>
        <authorList>
            <person name="Miyauchi S."/>
            <person name="Kiss E."/>
            <person name="Kuo A."/>
            <person name="Drula E."/>
            <person name="Kohler A."/>
            <person name="Sanchez-Garcia M."/>
            <person name="Morin E."/>
            <person name="Andreopoulos B."/>
            <person name="Barry K.W."/>
            <person name="Bonito G."/>
            <person name="Buee M."/>
            <person name="Carver A."/>
            <person name="Chen C."/>
            <person name="Cichocki N."/>
            <person name="Clum A."/>
            <person name="Culley D."/>
            <person name="Crous P.W."/>
            <person name="Fauchery L."/>
            <person name="Girlanda M."/>
            <person name="Hayes R.D."/>
            <person name="Keri Z."/>
            <person name="LaButti K."/>
            <person name="Lipzen A."/>
            <person name="Lombard V."/>
            <person name="Magnuson J."/>
            <person name="Maillard F."/>
            <person name="Murat C."/>
            <person name="Nolan M."/>
            <person name="Ohm R.A."/>
            <person name="Pangilinan J."/>
            <person name="Pereira M.F."/>
            <person name="Perotto S."/>
            <person name="Peter M."/>
            <person name="Pfister S."/>
            <person name="Riley R."/>
            <person name="Sitrit Y."/>
            <person name="Stielow J.B."/>
            <person name="Szollosi G."/>
            <person name="Zifcakova L."/>
            <person name="Stursova M."/>
            <person name="Spatafora J.W."/>
            <person name="Tedersoo L."/>
            <person name="Vaario L.M."/>
            <person name="Yamada A."/>
            <person name="Yan M."/>
            <person name="Wang P."/>
            <person name="Xu J."/>
            <person name="Bruns T."/>
            <person name="Baldrian P."/>
            <person name="Vilgalys R."/>
            <person name="Dunand C."/>
            <person name="Henrissat B."/>
            <person name="Grigoriev I.V."/>
            <person name="Hibbett D."/>
            <person name="Nagy L.G."/>
            <person name="Martin F.M."/>
        </authorList>
    </citation>
    <scope>NUCLEOTIDE SEQUENCE</scope>
    <source>
        <strain evidence="1">UH-Tt-Lm1</strain>
    </source>
</reference>
<accession>A0A9P6L7E4</accession>
<evidence type="ECO:0000313" key="1">
    <source>
        <dbReference type="EMBL" id="KAF9785427.1"/>
    </source>
</evidence>
<evidence type="ECO:0000313" key="2">
    <source>
        <dbReference type="Proteomes" id="UP000736335"/>
    </source>
</evidence>
<name>A0A9P6L7E4_9AGAM</name>
<sequence>MLRFMPETLTRDYILSHQPWNPTSLPQQYIPVDRRRWFPPMFCLGVPLTTAEVSQLASHLSQLCGFTGPQSGYPFHRVTVKVSDATGRPRMLSLVNNYQITHGYDYRKPFTVMTEALDEAFGGSKKLEWWLEYWLNHSPKDYHWVRLRPGTEWVNNWDETYDYED</sequence>
<comment type="caution">
    <text evidence="1">The sequence shown here is derived from an EMBL/GenBank/DDBJ whole genome shotgun (WGS) entry which is preliminary data.</text>
</comment>
<keyword evidence="2" id="KW-1185">Reference proteome</keyword>
<proteinExistence type="predicted"/>
<protein>
    <submittedName>
        <fullName evidence="1">Uncharacterized protein</fullName>
    </submittedName>
</protein>
<dbReference type="AlphaFoldDB" id="A0A9P6L7E4"/>
<organism evidence="1 2">
    <name type="scientific">Thelephora terrestris</name>
    <dbReference type="NCBI Taxonomy" id="56493"/>
    <lineage>
        <taxon>Eukaryota</taxon>
        <taxon>Fungi</taxon>
        <taxon>Dikarya</taxon>
        <taxon>Basidiomycota</taxon>
        <taxon>Agaricomycotina</taxon>
        <taxon>Agaricomycetes</taxon>
        <taxon>Thelephorales</taxon>
        <taxon>Thelephoraceae</taxon>
        <taxon>Thelephora</taxon>
    </lineage>
</organism>
<gene>
    <name evidence="1" type="ORF">BJ322DRAFT_1063129</name>
</gene>
<dbReference type="Proteomes" id="UP000736335">
    <property type="component" value="Unassembled WGS sequence"/>
</dbReference>